<dbReference type="Proteomes" id="UP000265520">
    <property type="component" value="Unassembled WGS sequence"/>
</dbReference>
<dbReference type="EMBL" id="LXQA010475228">
    <property type="protein sequence ID" value="MCI54170.1"/>
    <property type="molecule type" value="Genomic_DNA"/>
</dbReference>
<reference evidence="1 2" key="1">
    <citation type="journal article" date="2018" name="Front. Plant Sci.">
        <title>Red Clover (Trifolium pratense) and Zigzag Clover (T. medium) - A Picture of Genomic Similarities and Differences.</title>
        <authorList>
            <person name="Dluhosova J."/>
            <person name="Istvanek J."/>
            <person name="Nedelnik J."/>
            <person name="Repkova J."/>
        </authorList>
    </citation>
    <scope>NUCLEOTIDE SEQUENCE [LARGE SCALE GENOMIC DNA]</scope>
    <source>
        <strain evidence="2">cv. 10/8</strain>
        <tissue evidence="1">Leaf</tissue>
    </source>
</reference>
<feature type="non-terminal residue" evidence="1">
    <location>
        <position position="40"/>
    </location>
</feature>
<protein>
    <submittedName>
        <fullName evidence="1">Uncharacterized protein</fullName>
    </submittedName>
</protein>
<name>A0A392T1Y6_9FABA</name>
<dbReference type="AlphaFoldDB" id="A0A392T1Y6"/>
<comment type="caution">
    <text evidence="1">The sequence shown here is derived from an EMBL/GenBank/DDBJ whole genome shotgun (WGS) entry which is preliminary data.</text>
</comment>
<sequence>MRRRRKCKLKDSLEDKASPVDILKEHVAFLLQMQNSRENQ</sequence>
<keyword evidence="2" id="KW-1185">Reference proteome</keyword>
<organism evidence="1 2">
    <name type="scientific">Trifolium medium</name>
    <dbReference type="NCBI Taxonomy" id="97028"/>
    <lineage>
        <taxon>Eukaryota</taxon>
        <taxon>Viridiplantae</taxon>
        <taxon>Streptophyta</taxon>
        <taxon>Embryophyta</taxon>
        <taxon>Tracheophyta</taxon>
        <taxon>Spermatophyta</taxon>
        <taxon>Magnoliopsida</taxon>
        <taxon>eudicotyledons</taxon>
        <taxon>Gunneridae</taxon>
        <taxon>Pentapetalae</taxon>
        <taxon>rosids</taxon>
        <taxon>fabids</taxon>
        <taxon>Fabales</taxon>
        <taxon>Fabaceae</taxon>
        <taxon>Papilionoideae</taxon>
        <taxon>50 kb inversion clade</taxon>
        <taxon>NPAAA clade</taxon>
        <taxon>Hologalegina</taxon>
        <taxon>IRL clade</taxon>
        <taxon>Trifolieae</taxon>
        <taxon>Trifolium</taxon>
    </lineage>
</organism>
<evidence type="ECO:0000313" key="2">
    <source>
        <dbReference type="Proteomes" id="UP000265520"/>
    </source>
</evidence>
<proteinExistence type="predicted"/>
<accession>A0A392T1Y6</accession>
<evidence type="ECO:0000313" key="1">
    <source>
        <dbReference type="EMBL" id="MCI54170.1"/>
    </source>
</evidence>